<feature type="compositionally biased region" description="Gly residues" evidence="1">
    <location>
        <begin position="50"/>
        <end position="59"/>
    </location>
</feature>
<name>A0A545B0D7_9ACTN</name>
<keyword evidence="3" id="KW-1185">Reference proteome</keyword>
<organism evidence="2 3">
    <name type="scientific">Cryptosporangium phraense</name>
    <dbReference type="NCBI Taxonomy" id="2593070"/>
    <lineage>
        <taxon>Bacteria</taxon>
        <taxon>Bacillati</taxon>
        <taxon>Actinomycetota</taxon>
        <taxon>Actinomycetes</taxon>
        <taxon>Cryptosporangiales</taxon>
        <taxon>Cryptosporangiaceae</taxon>
        <taxon>Cryptosporangium</taxon>
    </lineage>
</organism>
<feature type="compositionally biased region" description="Polar residues" evidence="1">
    <location>
        <begin position="74"/>
        <end position="84"/>
    </location>
</feature>
<proteinExistence type="predicted"/>
<feature type="region of interest" description="Disordered" evidence="1">
    <location>
        <begin position="50"/>
        <end position="84"/>
    </location>
</feature>
<protein>
    <submittedName>
        <fullName evidence="2">Uncharacterized protein</fullName>
    </submittedName>
</protein>
<sequence>MGIDPSRDLTRSPRPVAVGRFALAPPGCGPAAGPCPGTGHGYVELRRRGGAWGSRGAGAGRERAGPAAGDRPQPASSGGNRSRA</sequence>
<reference evidence="2 3" key="1">
    <citation type="submission" date="2019-07" db="EMBL/GenBank/DDBJ databases">
        <title>Cryptosporangium phraense sp. nov., isolated from plant litter.</title>
        <authorList>
            <person name="Suriyachadkun C."/>
        </authorList>
    </citation>
    <scope>NUCLEOTIDE SEQUENCE [LARGE SCALE GENOMIC DNA]</scope>
    <source>
        <strain evidence="2 3">A-T 5661</strain>
    </source>
</reference>
<dbReference type="Proteomes" id="UP000317982">
    <property type="component" value="Unassembled WGS sequence"/>
</dbReference>
<gene>
    <name evidence="2" type="ORF">FL583_01985</name>
</gene>
<evidence type="ECO:0000313" key="3">
    <source>
        <dbReference type="Proteomes" id="UP000317982"/>
    </source>
</evidence>
<dbReference type="AlphaFoldDB" id="A0A545B0D7"/>
<dbReference type="EMBL" id="VIRS01000001">
    <property type="protein sequence ID" value="TQS47053.1"/>
    <property type="molecule type" value="Genomic_DNA"/>
</dbReference>
<evidence type="ECO:0000256" key="1">
    <source>
        <dbReference type="SAM" id="MobiDB-lite"/>
    </source>
</evidence>
<dbReference type="InParanoid" id="A0A545B0D7"/>
<comment type="caution">
    <text evidence="2">The sequence shown here is derived from an EMBL/GenBank/DDBJ whole genome shotgun (WGS) entry which is preliminary data.</text>
</comment>
<accession>A0A545B0D7</accession>
<evidence type="ECO:0000313" key="2">
    <source>
        <dbReference type="EMBL" id="TQS47053.1"/>
    </source>
</evidence>